<accession>A0A1T5MLP2</accession>
<keyword evidence="2" id="KW-1185">Reference proteome</keyword>
<dbReference type="EMBL" id="FUZT01000018">
    <property type="protein sequence ID" value="SKC88973.1"/>
    <property type="molecule type" value="Genomic_DNA"/>
</dbReference>
<proteinExistence type="predicted"/>
<protein>
    <submittedName>
        <fullName evidence="1">Uncharacterized protein</fullName>
    </submittedName>
</protein>
<name>A0A1T5MLP2_9FIRM</name>
<dbReference type="OrthoDB" id="2381017at2"/>
<gene>
    <name evidence="1" type="ORF">SAMN02194393_04959</name>
</gene>
<dbReference type="AlphaFoldDB" id="A0A1T5MLP2"/>
<evidence type="ECO:0000313" key="2">
    <source>
        <dbReference type="Proteomes" id="UP000190285"/>
    </source>
</evidence>
<dbReference type="RefSeq" id="WP_079495555.1">
    <property type="nucleotide sequence ID" value="NZ_FUZT01000018.1"/>
</dbReference>
<organism evidence="1 2">
    <name type="scientific">Maledivibacter halophilus</name>
    <dbReference type="NCBI Taxonomy" id="36842"/>
    <lineage>
        <taxon>Bacteria</taxon>
        <taxon>Bacillati</taxon>
        <taxon>Bacillota</taxon>
        <taxon>Clostridia</taxon>
        <taxon>Peptostreptococcales</taxon>
        <taxon>Caminicellaceae</taxon>
        <taxon>Maledivibacter</taxon>
    </lineage>
</organism>
<evidence type="ECO:0000313" key="1">
    <source>
        <dbReference type="EMBL" id="SKC88973.1"/>
    </source>
</evidence>
<dbReference type="Proteomes" id="UP000190285">
    <property type="component" value="Unassembled WGS sequence"/>
</dbReference>
<reference evidence="1 2" key="1">
    <citation type="submission" date="2017-02" db="EMBL/GenBank/DDBJ databases">
        <authorList>
            <person name="Peterson S.W."/>
        </authorList>
    </citation>
    <scope>NUCLEOTIDE SEQUENCE [LARGE SCALE GENOMIC DNA]</scope>
    <source>
        <strain evidence="1 2">M1</strain>
    </source>
</reference>
<sequence length="413" mass="47860">MTDDKKKNINYIKSVTKILKSSKNELVDLDYIKSDIVSNVPVLIDKLIVKLSIDKLVKLPENAININSVKNKLIIKSCKFIQEENCLFIKGIVSKKIYYNSKAYANLRHYNINIPFEYTTKIISNKLKISPLSNNDTTDIKHFKKSNLSSESKLIPNKPPFFQLISSKINEHYKYVYDKNSQKESIDIKEVKELNINMIVLLEFEIFQNKEIYIKYSSNDNKNSCFNKNIPLEDNINSKNKFNINNETTAEKNQESNDLPYYSKEFENKLFSIDNPKPNNDTNINDEVYVKNNPSLDFLCNKCNYNNKLDLSYLLDFYNEPKDDPASINNTNIDNSPNVSNLADIKSNTSSEELCNKYDYNNRLDLSHLLNFYYNSHNGNELYSLNEAISHGFSSYKSLILFLCLLILCANNN</sequence>